<name>A0ABR2RD43_9ROSI</name>
<protein>
    <submittedName>
        <fullName evidence="1">Uncharacterized protein</fullName>
    </submittedName>
</protein>
<reference evidence="1 2" key="1">
    <citation type="journal article" date="2024" name="G3 (Bethesda)">
        <title>Genome assembly of Hibiscus sabdariffa L. provides insights into metabolisms of medicinal natural products.</title>
        <authorList>
            <person name="Kim T."/>
        </authorList>
    </citation>
    <scope>NUCLEOTIDE SEQUENCE [LARGE SCALE GENOMIC DNA]</scope>
    <source>
        <strain evidence="1">TK-2024</strain>
        <tissue evidence="1">Old leaves</tissue>
    </source>
</reference>
<dbReference type="Proteomes" id="UP001396334">
    <property type="component" value="Unassembled WGS sequence"/>
</dbReference>
<sequence>MRLVFPSLTSFINYFADLDKKMKAMVTLLEESDKSISSCQKKSNTPSVEASNDPIWEASHTCHESVVDDSEYDHYRSDFKYLNMLADDLASIEQCNMVFMRKLEEQSNREFSDEEMSPSFKRVVSKRRIHDLELQS</sequence>
<accession>A0ABR2RD43</accession>
<proteinExistence type="predicted"/>
<organism evidence="1 2">
    <name type="scientific">Hibiscus sabdariffa</name>
    <name type="common">roselle</name>
    <dbReference type="NCBI Taxonomy" id="183260"/>
    <lineage>
        <taxon>Eukaryota</taxon>
        <taxon>Viridiplantae</taxon>
        <taxon>Streptophyta</taxon>
        <taxon>Embryophyta</taxon>
        <taxon>Tracheophyta</taxon>
        <taxon>Spermatophyta</taxon>
        <taxon>Magnoliopsida</taxon>
        <taxon>eudicotyledons</taxon>
        <taxon>Gunneridae</taxon>
        <taxon>Pentapetalae</taxon>
        <taxon>rosids</taxon>
        <taxon>malvids</taxon>
        <taxon>Malvales</taxon>
        <taxon>Malvaceae</taxon>
        <taxon>Malvoideae</taxon>
        <taxon>Hibiscus</taxon>
    </lineage>
</organism>
<comment type="caution">
    <text evidence="1">The sequence shown here is derived from an EMBL/GenBank/DDBJ whole genome shotgun (WGS) entry which is preliminary data.</text>
</comment>
<gene>
    <name evidence="1" type="ORF">V6N11_043740</name>
</gene>
<evidence type="ECO:0000313" key="2">
    <source>
        <dbReference type="Proteomes" id="UP001396334"/>
    </source>
</evidence>
<keyword evidence="2" id="KW-1185">Reference proteome</keyword>
<evidence type="ECO:0000313" key="1">
    <source>
        <dbReference type="EMBL" id="KAK9010873.1"/>
    </source>
</evidence>
<dbReference type="EMBL" id="JBBPBN010000023">
    <property type="protein sequence ID" value="KAK9010873.1"/>
    <property type="molecule type" value="Genomic_DNA"/>
</dbReference>